<feature type="compositionally biased region" description="Basic and acidic residues" evidence="12">
    <location>
        <begin position="20"/>
        <end position="55"/>
    </location>
</feature>
<feature type="compositionally biased region" description="Basic and acidic residues" evidence="12">
    <location>
        <begin position="548"/>
        <end position="560"/>
    </location>
</feature>
<dbReference type="Pfam" id="PF00096">
    <property type="entry name" value="zf-C2H2"/>
    <property type="match status" value="11"/>
</dbReference>
<feature type="domain" description="C2H2-type" evidence="13">
    <location>
        <begin position="412"/>
        <end position="439"/>
    </location>
</feature>
<dbReference type="FunFam" id="3.30.160.60:FF:000202">
    <property type="entry name" value="Zinc finger protein 574"/>
    <property type="match status" value="1"/>
</dbReference>
<dbReference type="FunFam" id="3.30.160.60:FF:000238">
    <property type="entry name" value="Zinc finger protein 485"/>
    <property type="match status" value="1"/>
</dbReference>
<evidence type="ECO:0000259" key="13">
    <source>
        <dbReference type="PROSITE" id="PS50157"/>
    </source>
</evidence>
<dbReference type="FunFam" id="3.30.160.60:FF:000688">
    <property type="entry name" value="zinc finger protein 197 isoform X1"/>
    <property type="match status" value="1"/>
</dbReference>
<keyword evidence="15" id="KW-1185">Reference proteome</keyword>
<dbReference type="FunFam" id="3.30.160.60:FF:000512">
    <property type="entry name" value="zinc finger protein 197 isoform X1"/>
    <property type="match status" value="1"/>
</dbReference>
<organism evidence="14 15">
    <name type="scientific">Otus sunia</name>
    <name type="common">Oriental scops-owl</name>
    <dbReference type="NCBI Taxonomy" id="257818"/>
    <lineage>
        <taxon>Eukaryota</taxon>
        <taxon>Metazoa</taxon>
        <taxon>Chordata</taxon>
        <taxon>Craniata</taxon>
        <taxon>Vertebrata</taxon>
        <taxon>Euteleostomi</taxon>
        <taxon>Archelosauria</taxon>
        <taxon>Archosauria</taxon>
        <taxon>Dinosauria</taxon>
        <taxon>Saurischia</taxon>
        <taxon>Theropoda</taxon>
        <taxon>Coelurosauria</taxon>
        <taxon>Aves</taxon>
        <taxon>Neognathae</taxon>
        <taxon>Neoaves</taxon>
        <taxon>Telluraves</taxon>
        <taxon>Strigiformes</taxon>
        <taxon>Strigidae</taxon>
        <taxon>Otus</taxon>
    </lineage>
</organism>
<keyword evidence="9" id="KW-0804">Transcription</keyword>
<feature type="region of interest" description="Disordered" evidence="12">
    <location>
        <begin position="199"/>
        <end position="276"/>
    </location>
</feature>
<feature type="domain" description="C2H2-type" evidence="13">
    <location>
        <begin position="173"/>
        <end position="201"/>
    </location>
</feature>
<keyword evidence="3" id="KW-0479">Metal-binding</keyword>
<feature type="domain" description="C2H2-type" evidence="13">
    <location>
        <begin position="366"/>
        <end position="394"/>
    </location>
</feature>
<feature type="compositionally biased region" description="Basic and acidic residues" evidence="12">
    <location>
        <begin position="245"/>
        <end position="254"/>
    </location>
</feature>
<dbReference type="GO" id="GO:0008270">
    <property type="term" value="F:zinc ion binding"/>
    <property type="evidence" value="ECO:0007669"/>
    <property type="project" value="UniProtKB-KW"/>
</dbReference>
<feature type="domain" description="C2H2-type" evidence="13">
    <location>
        <begin position="128"/>
        <end position="155"/>
    </location>
</feature>
<dbReference type="GO" id="GO:0000981">
    <property type="term" value="F:DNA-binding transcription factor activity, RNA polymerase II-specific"/>
    <property type="evidence" value="ECO:0007669"/>
    <property type="project" value="TreeGrafter"/>
</dbReference>
<dbReference type="InterPro" id="IPR036236">
    <property type="entry name" value="Znf_C2H2_sf"/>
</dbReference>
<dbReference type="FunFam" id="3.30.160.60:FF:000189">
    <property type="entry name" value="zinc finger protein 133 isoform X1"/>
    <property type="match status" value="1"/>
</dbReference>
<dbReference type="SMART" id="SM00355">
    <property type="entry name" value="ZnF_C2H2"/>
    <property type="match status" value="11"/>
</dbReference>
<evidence type="ECO:0000256" key="10">
    <source>
        <dbReference type="ARBA" id="ARBA00023242"/>
    </source>
</evidence>
<dbReference type="FunFam" id="3.30.160.60:FF:000478">
    <property type="entry name" value="Zinc finger protein 133"/>
    <property type="match status" value="1"/>
</dbReference>
<reference evidence="14" key="1">
    <citation type="submission" date="2025-08" db="UniProtKB">
        <authorList>
            <consortium name="Ensembl"/>
        </authorList>
    </citation>
    <scope>IDENTIFICATION</scope>
</reference>
<dbReference type="FunFam" id="3.30.160.60:FF:000358">
    <property type="entry name" value="zinc finger protein 24"/>
    <property type="match status" value="1"/>
</dbReference>
<keyword evidence="8" id="KW-0238">DNA-binding</keyword>
<proteinExistence type="inferred from homology"/>
<dbReference type="GO" id="GO:0005634">
    <property type="term" value="C:nucleus"/>
    <property type="evidence" value="ECO:0007669"/>
    <property type="project" value="UniProtKB-SubCell"/>
</dbReference>
<evidence type="ECO:0000256" key="6">
    <source>
        <dbReference type="ARBA" id="ARBA00022833"/>
    </source>
</evidence>
<comment type="similarity">
    <text evidence="2">Belongs to the krueppel C2H2-type zinc-finger protein family.</text>
</comment>
<dbReference type="GO" id="GO:0000978">
    <property type="term" value="F:RNA polymerase II cis-regulatory region sequence-specific DNA binding"/>
    <property type="evidence" value="ECO:0007669"/>
    <property type="project" value="TreeGrafter"/>
</dbReference>
<keyword evidence="4" id="KW-0677">Repeat</keyword>
<keyword evidence="5 11" id="KW-0863">Zinc-finger</keyword>
<evidence type="ECO:0000256" key="3">
    <source>
        <dbReference type="ARBA" id="ARBA00022723"/>
    </source>
</evidence>
<dbReference type="FunFam" id="3.30.160.60:FF:000016">
    <property type="entry name" value="zinc finger protein 37 homolog"/>
    <property type="match status" value="1"/>
</dbReference>
<dbReference type="AlphaFoldDB" id="A0A8C8BEN0"/>
<evidence type="ECO:0000256" key="11">
    <source>
        <dbReference type="PROSITE-ProRule" id="PRU00042"/>
    </source>
</evidence>
<dbReference type="PANTHER" id="PTHR23235:SF142">
    <property type="entry name" value="ZINC FINGER PROTEIN 384"/>
    <property type="match status" value="1"/>
</dbReference>
<feature type="compositionally biased region" description="Gly residues" evidence="12">
    <location>
        <begin position="534"/>
        <end position="543"/>
    </location>
</feature>
<dbReference type="Gene3D" id="3.30.160.60">
    <property type="entry name" value="Classic Zinc Finger"/>
    <property type="match status" value="11"/>
</dbReference>
<evidence type="ECO:0000313" key="14">
    <source>
        <dbReference type="Ensembl" id="ENSOSUP00000016597.1"/>
    </source>
</evidence>
<evidence type="ECO:0000256" key="8">
    <source>
        <dbReference type="ARBA" id="ARBA00023125"/>
    </source>
</evidence>
<keyword evidence="10" id="KW-0539">Nucleus</keyword>
<evidence type="ECO:0000256" key="2">
    <source>
        <dbReference type="ARBA" id="ARBA00006991"/>
    </source>
</evidence>
<name>A0A8C8BEN0_9STRI</name>
<comment type="subcellular location">
    <subcellularLocation>
        <location evidence="1">Nucleus</location>
    </subcellularLocation>
</comment>
<reference evidence="14" key="2">
    <citation type="submission" date="2025-09" db="UniProtKB">
        <authorList>
            <consortium name="Ensembl"/>
        </authorList>
    </citation>
    <scope>IDENTIFICATION</scope>
</reference>
<evidence type="ECO:0000256" key="9">
    <source>
        <dbReference type="ARBA" id="ARBA00023163"/>
    </source>
</evidence>
<feature type="region of interest" description="Disordered" evidence="12">
    <location>
        <begin position="1"/>
        <end position="76"/>
    </location>
</feature>
<feature type="domain" description="C2H2-type" evidence="13">
    <location>
        <begin position="100"/>
        <end position="127"/>
    </location>
</feature>
<feature type="domain" description="C2H2-type" evidence="13">
    <location>
        <begin position="310"/>
        <end position="337"/>
    </location>
</feature>
<dbReference type="InterPro" id="IPR013087">
    <property type="entry name" value="Znf_C2H2_type"/>
</dbReference>
<feature type="region of interest" description="Disordered" evidence="12">
    <location>
        <begin position="517"/>
        <end position="573"/>
    </location>
</feature>
<dbReference type="PROSITE" id="PS50157">
    <property type="entry name" value="ZINC_FINGER_C2H2_2"/>
    <property type="match status" value="11"/>
</dbReference>
<feature type="domain" description="C2H2-type" evidence="13">
    <location>
        <begin position="282"/>
        <end position="309"/>
    </location>
</feature>
<evidence type="ECO:0000256" key="5">
    <source>
        <dbReference type="ARBA" id="ARBA00022771"/>
    </source>
</evidence>
<dbReference type="PANTHER" id="PTHR23235">
    <property type="entry name" value="KRUEPPEL-LIKE TRANSCRIPTION FACTOR"/>
    <property type="match status" value="1"/>
</dbReference>
<dbReference type="FunFam" id="3.30.160.60:FF:000295">
    <property type="entry name" value="zinc finger protein 19"/>
    <property type="match status" value="1"/>
</dbReference>
<sequence>MCGKIPQLSPFHLPTGAGTDKQKEEQCQPREEQRGMLQGPKEEPQSPTVDVEHDGQQQPDDVQGSHGPRKPQKCSFIGMCAKNPQGDARTAQSISRQKNYMCEDCGKLFSSGSKLTRHRRIHTGEKPFKCRDCGRGFTQKGNLLYHQRTHTKEKPFSSDHINLKCSHKGERPYPCSHCGKTFQHINNLWRHQEALNNGAGTDKQKEEQCQPREEQSGMLQGCEEEPQSPTVDVEHDGQQQPDDTQGSHRPREPQKSSLNGTCAEDPQEDTTQTWSSSREKEYKCEHCGKVFGWNSSLYHHRRTHTGEKPFKCLDCGKSFKESGHLLRHQRIHMEEKPYACNTCGRCFSNSSNLISHQRIHVEERPYLCLHCGMAFQQSDQLRKHQETLHYGTHGENLQEYTSQPRSSSREEYKCEDCGKVFTRSDVLTNHRRIHTGEKPYKCQDCGKSFTLSWYLLRHQTTHTEEKPYLCTTCGKRFSRRSYLIKHRRIHTGERPYACSHCEMTFRQNYGLRRHQRAVHRGTKHPAGAKTSTPGAGGEVGEQGGADTDGTRGCHEEHPCSHEQAGGPRQAGDL</sequence>
<evidence type="ECO:0000256" key="12">
    <source>
        <dbReference type="SAM" id="MobiDB-lite"/>
    </source>
</evidence>
<dbReference type="FunFam" id="3.30.160.60:FF:000038">
    <property type="entry name" value="Zinc finger protein 624"/>
    <property type="match status" value="1"/>
</dbReference>
<evidence type="ECO:0000256" key="1">
    <source>
        <dbReference type="ARBA" id="ARBA00004123"/>
    </source>
</evidence>
<dbReference type="SUPFAM" id="SSF57667">
    <property type="entry name" value="beta-beta-alpha zinc fingers"/>
    <property type="match status" value="6"/>
</dbReference>
<protein>
    <recommendedName>
        <fullName evidence="13">C2H2-type domain-containing protein</fullName>
    </recommendedName>
</protein>
<evidence type="ECO:0000313" key="15">
    <source>
        <dbReference type="Proteomes" id="UP000694552"/>
    </source>
</evidence>
<feature type="domain" description="C2H2-type" evidence="13">
    <location>
        <begin position="440"/>
        <end position="467"/>
    </location>
</feature>
<keyword evidence="6" id="KW-0862">Zinc</keyword>
<feature type="domain" description="C2H2-type" evidence="13">
    <location>
        <begin position="468"/>
        <end position="495"/>
    </location>
</feature>
<dbReference type="GO" id="GO:0032502">
    <property type="term" value="P:developmental process"/>
    <property type="evidence" value="ECO:0007669"/>
    <property type="project" value="UniProtKB-ARBA"/>
</dbReference>
<accession>A0A8C8BEN0</accession>
<feature type="domain" description="C2H2-type" evidence="13">
    <location>
        <begin position="496"/>
        <end position="524"/>
    </location>
</feature>
<dbReference type="Ensembl" id="ENSOSUT00000017166.1">
    <property type="protein sequence ID" value="ENSOSUP00000016597.1"/>
    <property type="gene ID" value="ENSOSUG00000011840.1"/>
</dbReference>
<feature type="domain" description="C2H2-type" evidence="13">
    <location>
        <begin position="338"/>
        <end position="365"/>
    </location>
</feature>
<dbReference type="Proteomes" id="UP000694552">
    <property type="component" value="Unplaced"/>
</dbReference>
<feature type="compositionally biased region" description="Basic and acidic residues" evidence="12">
    <location>
        <begin position="202"/>
        <end position="215"/>
    </location>
</feature>
<keyword evidence="7" id="KW-0805">Transcription regulation</keyword>
<evidence type="ECO:0000256" key="7">
    <source>
        <dbReference type="ARBA" id="ARBA00023015"/>
    </source>
</evidence>
<evidence type="ECO:0000256" key="4">
    <source>
        <dbReference type="ARBA" id="ARBA00022737"/>
    </source>
</evidence>
<dbReference type="PROSITE" id="PS00028">
    <property type="entry name" value="ZINC_FINGER_C2H2_1"/>
    <property type="match status" value="10"/>
</dbReference>
<dbReference type="FunFam" id="3.30.160.60:FF:000056">
    <property type="entry name" value="Zinc finger and SCAN domain-containing 20"/>
    <property type="match status" value="1"/>
</dbReference>